<evidence type="ECO:0000313" key="3">
    <source>
        <dbReference type="Proteomes" id="UP001327560"/>
    </source>
</evidence>
<sequence>MKSDQRSYPSEDLNTSHISNTQGSQEEMTLHKTFKGLDRLEYVNIDNKSSSRFECSHGHQLVHQNICNGLNLDYGSAHSFVKKINLDLNVPMEECDTNVVKEHDLDDKLNRGVMHEQKTEELLVDMTLGSTDNDLNSGTSSIELRYNIPSANSRLPTDDKRDLEDGLELTLTPPIRPELRINWGNKSPPRLSLSLTSNLSDASCEPVEPESSKCCRQKVARTSQHNSLMSDIGDAKSQQCDISSLVKNSKKLEAELTNSKMDNHQLMSCRTKFTPGRVVKQSLNEVEGKLPNHQLTSCCTESTPIMSKTLDLDYKAAIAVNVHPADNSVMPDNTNIKSGEETSLLMYHASVSVPNIKSGEGTCVPLDPATVSVPNMSCNAENILPHICTHPHREGSSSKSLDIVGPDTCDTKTCTKIETEIHKTVDMSFTLHTDAVFKVLVLNDGMSEDNVEMNCDDGSNIQVDPDENIVPRDESQEHNEQHQYDLGGLSGFKDKIPRENNVPSGEGQEGTDQCQDALKGIRRVDDEITRCASDFVDGDDGRLADLAFQCSMENLCEHEEKGLHGNVPTISISPNDAPLDSLVNGRHIDTKDEEMVAEEERSGHIADNLGSNIYPDKKETHCKTAELHKALATEVLEASFSRRFNKPSHEALNNLGKMGSMIKLKSIKTPSAIAKTSNTSAVMPQLNIRGTNVSVKDPKLSQMDVNDLTNKCIRDKVMNIDDERKFSQTKKESSSSFSSFCQRDSASARTVAAELDGDRFINNRRRRDQLYHQTKRYPKFDGYNNQHRQEGKHNSKYTNPRRVRKQYFDRYSNSQYGTNLNNSRGNHCPSRPMDNQQYHTSRLSPRRQLQVPQKAKPLLGIRDAGYYPHSRDASPNMFIRRVHNNILQEHDEVISVPSEMEDELLHSHSSVQYESAALSPGQQSFSPIERRNVFLSRHGQPPVLKVERNALVTRYDAPPYTHSDLGLPPPGLVLERTSRIAEHPGHLHCVEQFVDRPELHPVNFSGGVKEDTIPYSTHNDCYKPINFLPDDNSFSDRANNRDFRYNDKPKWRGYRGFRNFRPKRRQF</sequence>
<accession>A0AAQ3QJE6</accession>
<dbReference type="Proteomes" id="UP001327560">
    <property type="component" value="Chromosome 7"/>
</dbReference>
<dbReference type="PANTHER" id="PTHR34536:SF4">
    <property type="entry name" value="BTZ DOMAIN-CONTAINING PROTEIN"/>
    <property type="match status" value="1"/>
</dbReference>
<feature type="region of interest" description="Disordered" evidence="1">
    <location>
        <begin position="472"/>
        <end position="513"/>
    </location>
</feature>
<protein>
    <submittedName>
        <fullName evidence="2">Uncharacterized protein</fullName>
    </submittedName>
</protein>
<feature type="compositionally biased region" description="Polar residues" evidence="1">
    <location>
        <begin position="833"/>
        <end position="843"/>
    </location>
</feature>
<name>A0AAQ3QJE6_9LILI</name>
<feature type="region of interest" description="Disordered" evidence="1">
    <location>
        <begin position="1"/>
        <end position="27"/>
    </location>
</feature>
<feature type="compositionally biased region" description="Basic residues" evidence="1">
    <location>
        <begin position="764"/>
        <end position="777"/>
    </location>
</feature>
<keyword evidence="3" id="KW-1185">Reference proteome</keyword>
<feature type="compositionally biased region" description="Polar residues" evidence="1">
    <location>
        <begin position="811"/>
        <end position="825"/>
    </location>
</feature>
<dbReference type="AlphaFoldDB" id="A0AAQ3QJE6"/>
<feature type="compositionally biased region" description="Basic and acidic residues" evidence="1">
    <location>
        <begin position="472"/>
        <end position="483"/>
    </location>
</feature>
<proteinExistence type="predicted"/>
<dbReference type="EMBL" id="CP136896">
    <property type="protein sequence ID" value="WOL14871.1"/>
    <property type="molecule type" value="Genomic_DNA"/>
</dbReference>
<organism evidence="2 3">
    <name type="scientific">Canna indica</name>
    <name type="common">Indian-shot</name>
    <dbReference type="NCBI Taxonomy" id="4628"/>
    <lineage>
        <taxon>Eukaryota</taxon>
        <taxon>Viridiplantae</taxon>
        <taxon>Streptophyta</taxon>
        <taxon>Embryophyta</taxon>
        <taxon>Tracheophyta</taxon>
        <taxon>Spermatophyta</taxon>
        <taxon>Magnoliopsida</taxon>
        <taxon>Liliopsida</taxon>
        <taxon>Zingiberales</taxon>
        <taxon>Cannaceae</taxon>
        <taxon>Canna</taxon>
    </lineage>
</organism>
<gene>
    <name evidence="2" type="ORF">Cni_G23651</name>
</gene>
<feature type="region of interest" description="Disordered" evidence="1">
    <location>
        <begin position="764"/>
        <end position="852"/>
    </location>
</feature>
<reference evidence="2 3" key="1">
    <citation type="submission" date="2023-10" db="EMBL/GenBank/DDBJ databases">
        <title>Chromosome-scale genome assembly provides insights into flower coloration mechanisms of Canna indica.</title>
        <authorList>
            <person name="Li C."/>
        </authorList>
    </citation>
    <scope>NUCLEOTIDE SEQUENCE [LARGE SCALE GENOMIC DNA]</scope>
    <source>
        <tissue evidence="2">Flower</tissue>
    </source>
</reference>
<evidence type="ECO:0000313" key="2">
    <source>
        <dbReference type="EMBL" id="WOL14871.1"/>
    </source>
</evidence>
<evidence type="ECO:0000256" key="1">
    <source>
        <dbReference type="SAM" id="MobiDB-lite"/>
    </source>
</evidence>
<dbReference type="PANTHER" id="PTHR34536">
    <property type="entry name" value="DENTIN SIALOPHOSPHOPROTEIN-LIKE PROTEIN"/>
    <property type="match status" value="1"/>
</dbReference>